<organism evidence="6 7">
    <name type="scientific">Strigamia maritima</name>
    <name type="common">European centipede</name>
    <name type="synonym">Geophilus maritimus</name>
    <dbReference type="NCBI Taxonomy" id="126957"/>
    <lineage>
        <taxon>Eukaryota</taxon>
        <taxon>Metazoa</taxon>
        <taxon>Ecdysozoa</taxon>
        <taxon>Arthropoda</taxon>
        <taxon>Myriapoda</taxon>
        <taxon>Chilopoda</taxon>
        <taxon>Pleurostigmophora</taxon>
        <taxon>Geophilomorpha</taxon>
        <taxon>Linotaeniidae</taxon>
        <taxon>Strigamia</taxon>
    </lineage>
</organism>
<dbReference type="EMBL" id="JH431789">
    <property type="status" value="NOT_ANNOTATED_CDS"/>
    <property type="molecule type" value="Genomic_DNA"/>
</dbReference>
<dbReference type="PROSITE" id="PS00678">
    <property type="entry name" value="WD_REPEATS_1"/>
    <property type="match status" value="1"/>
</dbReference>
<dbReference type="GO" id="GO:0031929">
    <property type="term" value="P:TOR signaling"/>
    <property type="evidence" value="ECO:0007669"/>
    <property type="project" value="UniProtKB-UniRule"/>
</dbReference>
<reference evidence="6" key="2">
    <citation type="submission" date="2015-02" db="UniProtKB">
        <authorList>
            <consortium name="EnsemblMetazoa"/>
        </authorList>
    </citation>
    <scope>IDENTIFICATION</scope>
</reference>
<dbReference type="Pfam" id="PF00400">
    <property type="entry name" value="WD40"/>
    <property type="match status" value="4"/>
</dbReference>
<keyword evidence="2 4" id="KW-0853">WD repeat</keyword>
<dbReference type="PROSITE" id="PS50294">
    <property type="entry name" value="WD_REPEATS_REGION"/>
    <property type="match status" value="3"/>
</dbReference>
<dbReference type="GO" id="GO:0031932">
    <property type="term" value="C:TORC2 complex"/>
    <property type="evidence" value="ECO:0007669"/>
    <property type="project" value="UniProtKB-UniRule"/>
</dbReference>
<dbReference type="PRINTS" id="PR00320">
    <property type="entry name" value="GPROTEINBRPT"/>
</dbReference>
<dbReference type="SMART" id="SM00320">
    <property type="entry name" value="WD40"/>
    <property type="match status" value="5"/>
</dbReference>
<dbReference type="InterPro" id="IPR020472">
    <property type="entry name" value="WD40_PAC1"/>
</dbReference>
<dbReference type="PANTHER" id="PTHR19842">
    <property type="entry name" value="G BETA-LIKE PROTEIN GBL"/>
    <property type="match status" value="1"/>
</dbReference>
<dbReference type="Gene3D" id="2.130.10.10">
    <property type="entry name" value="YVTN repeat-like/Quinoprotein amine dehydrogenase"/>
    <property type="match status" value="1"/>
</dbReference>
<keyword evidence="7" id="KW-1185">Reference proteome</keyword>
<feature type="repeat" description="WD" evidence="4">
    <location>
        <begin position="187"/>
        <end position="219"/>
    </location>
</feature>
<dbReference type="Proteomes" id="UP000014500">
    <property type="component" value="Unassembled WGS sequence"/>
</dbReference>
<dbReference type="InterPro" id="IPR019775">
    <property type="entry name" value="WD40_repeat_CS"/>
</dbReference>
<dbReference type="eggNOG" id="KOG0315">
    <property type="taxonomic scope" value="Eukaryota"/>
</dbReference>
<reference evidence="7" key="1">
    <citation type="submission" date="2011-05" db="EMBL/GenBank/DDBJ databases">
        <authorList>
            <person name="Richards S.R."/>
            <person name="Qu J."/>
            <person name="Jiang H."/>
            <person name="Jhangiani S.N."/>
            <person name="Agravi P."/>
            <person name="Goodspeed R."/>
            <person name="Gross S."/>
            <person name="Mandapat C."/>
            <person name="Jackson L."/>
            <person name="Mathew T."/>
            <person name="Pu L."/>
            <person name="Thornton R."/>
            <person name="Saada N."/>
            <person name="Wilczek-Boney K.B."/>
            <person name="Lee S."/>
            <person name="Kovar C."/>
            <person name="Wu Y."/>
            <person name="Scherer S.E."/>
            <person name="Worley K.C."/>
            <person name="Muzny D.M."/>
            <person name="Gibbs R."/>
        </authorList>
    </citation>
    <scope>NUCLEOTIDE SEQUENCE</scope>
    <source>
        <strain evidence="7">Brora</strain>
    </source>
</reference>
<dbReference type="AlphaFoldDB" id="T1JHF2"/>
<evidence type="ECO:0000313" key="6">
    <source>
        <dbReference type="EnsemblMetazoa" id="SMAR013283-PA"/>
    </source>
</evidence>
<dbReference type="STRING" id="126957.T1JHF2"/>
<proteinExistence type="inferred from homology"/>
<evidence type="ECO:0000256" key="2">
    <source>
        <dbReference type="ARBA" id="ARBA00022574"/>
    </source>
</evidence>
<comment type="similarity">
    <text evidence="1 5">Belongs to the WD repeat LST8 family.</text>
</comment>
<evidence type="ECO:0000256" key="5">
    <source>
        <dbReference type="RuleBase" id="RU369068"/>
    </source>
</evidence>
<feature type="repeat" description="WD" evidence="4">
    <location>
        <begin position="50"/>
        <end position="91"/>
    </location>
</feature>
<dbReference type="PhylomeDB" id="T1JHF2"/>
<dbReference type="HOGENOM" id="CLU_000288_57_5_1"/>
<dbReference type="InterPro" id="IPR001680">
    <property type="entry name" value="WD40_rpt"/>
</dbReference>
<comment type="subunit">
    <text evidence="5">Part of TORC1 complex. Part of the TORC2 complex.</text>
</comment>
<evidence type="ECO:0000256" key="3">
    <source>
        <dbReference type="ARBA" id="ARBA00022737"/>
    </source>
</evidence>
<accession>T1JHF2</accession>
<dbReference type="GO" id="GO:0032956">
    <property type="term" value="P:regulation of actin cytoskeleton organization"/>
    <property type="evidence" value="ECO:0007669"/>
    <property type="project" value="TreeGrafter"/>
</dbReference>
<keyword evidence="3 5" id="KW-0677">Repeat</keyword>
<name>T1JHF2_STRMM</name>
<dbReference type="EnsemblMetazoa" id="SMAR013283-RA">
    <property type="protein sequence ID" value="SMAR013283-PA"/>
    <property type="gene ID" value="SMAR013283"/>
</dbReference>
<sequence>MGSDTCDQVILATGGYDHTIRFCHRTVQHAECHIRVYDLNSNNPNPVINYEGVSKSVTSLQFHEDGKWMLTGGEDSIARIWDLRSRSQKCQRLFQAPAPINCICLHPNQGELVVGDQNGTIHIWDLKTDKTEQITLDIDTSIQSVDVDNERNYLAAVNNKGTCYVWGLRGGIADIDDSTRVNPPRKIQAHKRYALTCKFSPDSTLLVTTSADQTAKIWKTVDFSLATELEAPNQRWVWDVAFSADSQYVVTATSDNFARLWSVETGEVKREYSGHQKALTCLAFHDSLIVNNL</sequence>
<protein>
    <recommendedName>
        <fullName evidence="5">Target of rapamycin complex subunit lst8</fullName>
        <shortName evidence="5">TORC subunit lst8</shortName>
    </recommendedName>
</protein>
<keyword evidence="5" id="KW-0963">Cytoplasm</keyword>
<dbReference type="PANTHER" id="PTHR19842:SF0">
    <property type="entry name" value="TARGET OF RAPAMYCIN COMPLEX SUBUNIT LST8"/>
    <property type="match status" value="1"/>
</dbReference>
<comment type="subcellular location">
    <subcellularLocation>
        <location evidence="5">Cytoplasm</location>
    </subcellularLocation>
</comment>
<evidence type="ECO:0000313" key="7">
    <source>
        <dbReference type="Proteomes" id="UP000014500"/>
    </source>
</evidence>
<dbReference type="PROSITE" id="PS50082">
    <property type="entry name" value="WD_REPEATS_2"/>
    <property type="match status" value="4"/>
</dbReference>
<dbReference type="GO" id="GO:0031931">
    <property type="term" value="C:TORC1 complex"/>
    <property type="evidence" value="ECO:0007669"/>
    <property type="project" value="UniProtKB-UniRule"/>
</dbReference>
<dbReference type="InterPro" id="IPR037588">
    <property type="entry name" value="MLST8"/>
</dbReference>
<dbReference type="OMA" id="AYNGHSH"/>
<dbReference type="InterPro" id="IPR036322">
    <property type="entry name" value="WD40_repeat_dom_sf"/>
</dbReference>
<evidence type="ECO:0000256" key="1">
    <source>
        <dbReference type="ARBA" id="ARBA00009890"/>
    </source>
</evidence>
<feature type="repeat" description="WD" evidence="4">
    <location>
        <begin position="230"/>
        <end position="271"/>
    </location>
</feature>
<evidence type="ECO:0000256" key="4">
    <source>
        <dbReference type="PROSITE-ProRule" id="PRU00221"/>
    </source>
</evidence>
<dbReference type="GO" id="GO:0005737">
    <property type="term" value="C:cytoplasm"/>
    <property type="evidence" value="ECO:0007669"/>
    <property type="project" value="UniProtKB-SubCell"/>
</dbReference>
<dbReference type="CDD" id="cd00200">
    <property type="entry name" value="WD40"/>
    <property type="match status" value="1"/>
</dbReference>
<dbReference type="SUPFAM" id="SSF50978">
    <property type="entry name" value="WD40 repeat-like"/>
    <property type="match status" value="1"/>
</dbReference>
<feature type="repeat" description="WD" evidence="4">
    <location>
        <begin position="93"/>
        <end position="134"/>
    </location>
</feature>
<comment type="function">
    <text evidence="5">Subunit of TORC1 and TORC2, which regulate cell growth and survival in response to nutrient and hormonal signals.</text>
</comment>
<dbReference type="InterPro" id="IPR015943">
    <property type="entry name" value="WD40/YVTN_repeat-like_dom_sf"/>
</dbReference>